<dbReference type="OrthoDB" id="9815205at2"/>
<dbReference type="PANTHER" id="PTHR42852:SF13">
    <property type="entry name" value="PROTEIN DIPZ"/>
    <property type="match status" value="1"/>
</dbReference>
<dbReference type="AlphaFoldDB" id="A0A2M9R7B4"/>
<dbReference type="PANTHER" id="PTHR42852">
    <property type="entry name" value="THIOL:DISULFIDE INTERCHANGE PROTEIN DSBE"/>
    <property type="match status" value="1"/>
</dbReference>
<dbReference type="Proteomes" id="UP000231960">
    <property type="component" value="Unassembled WGS sequence"/>
</dbReference>
<sequence>MKKLSKFQFVLLNIILLIILIGSGGFLPVIYKLLITCVLFFFAAWYLLSRSPFSKKMSFIIIFLPILLIYGSGYIYALVYDEAYLGKPFFWTYLVLAIILYIKDSYQFSKLKLVTFYIIFCLISAGVAHYTTVENRAKKIEHSAFNQAGFRDKEGNQFGFESFKGKLTVLEFWSVVCANCPESMTKVQNFAEQYKNDERIDFYLVNVELKENDRRLKKIEDQYHLKKLYIEKDKFEELNIQVTPGMIVLNPEGKIVFAGYPTFYKSKYNYIVDILENEISKL</sequence>
<dbReference type="InterPro" id="IPR013766">
    <property type="entry name" value="Thioredoxin_domain"/>
</dbReference>
<dbReference type="PROSITE" id="PS51352">
    <property type="entry name" value="THIOREDOXIN_2"/>
    <property type="match status" value="1"/>
</dbReference>
<feature type="transmembrane region" description="Helical" evidence="1">
    <location>
        <begin position="60"/>
        <end position="79"/>
    </location>
</feature>
<dbReference type="InterPro" id="IPR036249">
    <property type="entry name" value="Thioredoxin-like_sf"/>
</dbReference>
<dbReference type="RefSeq" id="WP_100678307.1">
    <property type="nucleotide sequence ID" value="NZ_NIPO01000001.1"/>
</dbReference>
<feature type="transmembrane region" description="Helical" evidence="1">
    <location>
        <begin position="29"/>
        <end position="48"/>
    </location>
</feature>
<organism evidence="3 4">
    <name type="scientific">Avrilella dinanensis</name>
    <dbReference type="NCBI Taxonomy" id="2008672"/>
    <lineage>
        <taxon>Bacteria</taxon>
        <taxon>Pseudomonadati</taxon>
        <taxon>Bacteroidota</taxon>
        <taxon>Flavobacteriia</taxon>
        <taxon>Flavobacteriales</taxon>
        <taxon>Flavobacteriaceae</taxon>
        <taxon>Avrilella</taxon>
    </lineage>
</organism>
<gene>
    <name evidence="3" type="ORF">CDL10_09495</name>
</gene>
<dbReference type="EMBL" id="NIPO01000001">
    <property type="protein sequence ID" value="PJR04749.1"/>
    <property type="molecule type" value="Genomic_DNA"/>
</dbReference>
<evidence type="ECO:0000313" key="4">
    <source>
        <dbReference type="Proteomes" id="UP000231960"/>
    </source>
</evidence>
<evidence type="ECO:0000256" key="1">
    <source>
        <dbReference type="SAM" id="Phobius"/>
    </source>
</evidence>
<feature type="transmembrane region" description="Helical" evidence="1">
    <location>
        <begin position="85"/>
        <end position="102"/>
    </location>
</feature>
<evidence type="ECO:0000259" key="2">
    <source>
        <dbReference type="PROSITE" id="PS51352"/>
    </source>
</evidence>
<evidence type="ECO:0000313" key="3">
    <source>
        <dbReference type="EMBL" id="PJR04749.1"/>
    </source>
</evidence>
<name>A0A2M9R7B4_9FLAO</name>
<keyword evidence="1" id="KW-0472">Membrane</keyword>
<feature type="transmembrane region" description="Helical" evidence="1">
    <location>
        <begin position="114"/>
        <end position="133"/>
    </location>
</feature>
<keyword evidence="4" id="KW-1185">Reference proteome</keyword>
<dbReference type="SUPFAM" id="SSF52833">
    <property type="entry name" value="Thioredoxin-like"/>
    <property type="match status" value="1"/>
</dbReference>
<accession>A0A2M9R7B4</accession>
<keyword evidence="1" id="KW-0812">Transmembrane</keyword>
<comment type="caution">
    <text evidence="3">The sequence shown here is derived from an EMBL/GenBank/DDBJ whole genome shotgun (WGS) entry which is preliminary data.</text>
</comment>
<feature type="transmembrane region" description="Helical" evidence="1">
    <location>
        <begin position="7"/>
        <end position="23"/>
    </location>
</feature>
<reference evidence="3 4" key="1">
    <citation type="submission" date="2017-06" db="EMBL/GenBank/DDBJ databases">
        <title>Description of Avrilella dinanensis gen. nov. sp. nov.</title>
        <authorList>
            <person name="Leyer C."/>
            <person name="Sassi M."/>
            <person name="Minet J."/>
            <person name="Kayal S."/>
            <person name="Cattoir V."/>
        </authorList>
    </citation>
    <scope>NUCLEOTIDE SEQUENCE [LARGE SCALE GENOMIC DNA]</scope>
    <source>
        <strain evidence="3 4">UR159</strain>
    </source>
</reference>
<keyword evidence="1" id="KW-1133">Transmembrane helix</keyword>
<dbReference type="CDD" id="cd02966">
    <property type="entry name" value="TlpA_like_family"/>
    <property type="match status" value="1"/>
</dbReference>
<dbReference type="InterPro" id="IPR050553">
    <property type="entry name" value="Thioredoxin_ResA/DsbE_sf"/>
</dbReference>
<dbReference type="Pfam" id="PF13905">
    <property type="entry name" value="Thioredoxin_8"/>
    <property type="match status" value="1"/>
</dbReference>
<protein>
    <recommendedName>
        <fullName evidence="2">Thioredoxin domain-containing protein</fullName>
    </recommendedName>
</protein>
<dbReference type="Gene3D" id="3.40.30.10">
    <property type="entry name" value="Glutaredoxin"/>
    <property type="match status" value="1"/>
</dbReference>
<proteinExistence type="predicted"/>
<dbReference type="InterPro" id="IPR012336">
    <property type="entry name" value="Thioredoxin-like_fold"/>
</dbReference>
<feature type="domain" description="Thioredoxin" evidence="2">
    <location>
        <begin position="138"/>
        <end position="280"/>
    </location>
</feature>